<dbReference type="InterPro" id="IPR029787">
    <property type="entry name" value="Nucleotide_cyclase"/>
</dbReference>
<evidence type="ECO:0000313" key="3">
    <source>
        <dbReference type="Proteomes" id="UP001058860"/>
    </source>
</evidence>
<dbReference type="SUPFAM" id="SSF47240">
    <property type="entry name" value="Ferritin-like"/>
    <property type="match status" value="1"/>
</dbReference>
<dbReference type="Proteomes" id="UP001058860">
    <property type="component" value="Chromosome"/>
</dbReference>
<dbReference type="InterPro" id="IPR007029">
    <property type="entry name" value="YHS_dom"/>
</dbReference>
<dbReference type="InterPro" id="IPR012348">
    <property type="entry name" value="RNR-like"/>
</dbReference>
<evidence type="ECO:0000313" key="2">
    <source>
        <dbReference type="EMBL" id="UUY02206.1"/>
    </source>
</evidence>
<proteinExistence type="predicted"/>
<feature type="domain" description="Guanylate cyclase" evidence="1">
    <location>
        <begin position="35"/>
        <end position="64"/>
    </location>
</feature>
<dbReference type="EMBL" id="CP088295">
    <property type="protein sequence ID" value="UUY02206.1"/>
    <property type="molecule type" value="Genomic_DNA"/>
</dbReference>
<dbReference type="InterPro" id="IPR009078">
    <property type="entry name" value="Ferritin-like_SF"/>
</dbReference>
<dbReference type="Gene3D" id="3.30.70.1230">
    <property type="entry name" value="Nucleotide cyclase"/>
    <property type="match status" value="1"/>
</dbReference>
<gene>
    <name evidence="2" type="ORF">LRS13_15970</name>
</gene>
<sequence>MLGDACLLRVAAARDAVALGLRLTDELGRRHGFPDVRVGMHTGGAARRGDDWFGSTINIAARVAELAGPTEVLLTAATLQAAGTLDGVGFEDRGTYELRHVTAPAHLYRARATGPFEVSRMWSVDPVCQMRVEVQRAAMAIRHGGSEVFFCSPSCAQEFLRKPERYARQAGRSGS</sequence>
<evidence type="ECO:0000259" key="1">
    <source>
        <dbReference type="PROSITE" id="PS50125"/>
    </source>
</evidence>
<dbReference type="PROSITE" id="PS50125">
    <property type="entry name" value="GUANYLATE_CYCLASE_2"/>
    <property type="match status" value="1"/>
</dbReference>
<keyword evidence="3" id="KW-1185">Reference proteome</keyword>
<protein>
    <submittedName>
        <fullName evidence="2">YHS domain-containing protein</fullName>
    </submittedName>
</protein>
<dbReference type="SUPFAM" id="SSF55073">
    <property type="entry name" value="Nucleotide cyclase"/>
    <property type="match status" value="1"/>
</dbReference>
<name>A0ABY5PC17_9ACTN</name>
<dbReference type="Pfam" id="PF00211">
    <property type="entry name" value="Guanylate_cyc"/>
    <property type="match status" value="1"/>
</dbReference>
<dbReference type="RefSeq" id="WP_353862739.1">
    <property type="nucleotide sequence ID" value="NZ_CP088295.1"/>
</dbReference>
<dbReference type="Gene3D" id="1.10.620.20">
    <property type="entry name" value="Ribonucleotide Reductase, subunit A"/>
    <property type="match status" value="1"/>
</dbReference>
<reference evidence="3" key="1">
    <citation type="submission" date="2021-11" db="EMBL/GenBank/DDBJ databases">
        <title>Cultivation dependent microbiological survey of springs from the worlds oldest radium mine currently devoted to the extraction of radon-saturated water.</title>
        <authorList>
            <person name="Kapinusova G."/>
            <person name="Smrhova T."/>
            <person name="Strejcek M."/>
            <person name="Suman J."/>
            <person name="Jani K."/>
            <person name="Pajer P."/>
            <person name="Uhlik O."/>
        </authorList>
    </citation>
    <scope>NUCLEOTIDE SEQUENCE [LARGE SCALE GENOMIC DNA]</scope>
    <source>
        <strain evidence="3">J379</strain>
    </source>
</reference>
<accession>A0ABY5PC17</accession>
<organism evidence="2 3">
    <name type="scientific">Svornostia abyssi</name>
    <dbReference type="NCBI Taxonomy" id="2898438"/>
    <lineage>
        <taxon>Bacteria</taxon>
        <taxon>Bacillati</taxon>
        <taxon>Actinomycetota</taxon>
        <taxon>Thermoleophilia</taxon>
        <taxon>Solirubrobacterales</taxon>
        <taxon>Baekduiaceae</taxon>
        <taxon>Svornostia</taxon>
    </lineage>
</organism>
<dbReference type="InterPro" id="IPR001054">
    <property type="entry name" value="A/G_cyclase"/>
</dbReference>
<dbReference type="Pfam" id="PF04945">
    <property type="entry name" value="YHS"/>
    <property type="match status" value="1"/>
</dbReference>